<dbReference type="EMBL" id="PQIB02000002">
    <property type="protein sequence ID" value="RLN36129.1"/>
    <property type="molecule type" value="Genomic_DNA"/>
</dbReference>
<keyword evidence="2" id="KW-1185">Reference proteome</keyword>
<protein>
    <submittedName>
        <fullName evidence="1">Uncharacterized protein</fullName>
    </submittedName>
</protein>
<sequence>MTSLRPSTATAGWSGIIVAPAPADPGSPVTIVFPITRDVLPFPAHLIHFRRDYVSGEWAPSRSMIAV</sequence>
<name>A0A3L6TCZ8_PANMI</name>
<proteinExistence type="predicted"/>
<comment type="caution">
    <text evidence="1">The sequence shown here is derived from an EMBL/GenBank/DDBJ whole genome shotgun (WGS) entry which is preliminary data.</text>
</comment>
<organism evidence="1 2">
    <name type="scientific">Panicum miliaceum</name>
    <name type="common">Proso millet</name>
    <name type="synonym">Broomcorn millet</name>
    <dbReference type="NCBI Taxonomy" id="4540"/>
    <lineage>
        <taxon>Eukaryota</taxon>
        <taxon>Viridiplantae</taxon>
        <taxon>Streptophyta</taxon>
        <taxon>Embryophyta</taxon>
        <taxon>Tracheophyta</taxon>
        <taxon>Spermatophyta</taxon>
        <taxon>Magnoliopsida</taxon>
        <taxon>Liliopsida</taxon>
        <taxon>Poales</taxon>
        <taxon>Poaceae</taxon>
        <taxon>PACMAD clade</taxon>
        <taxon>Panicoideae</taxon>
        <taxon>Panicodae</taxon>
        <taxon>Paniceae</taxon>
        <taxon>Panicinae</taxon>
        <taxon>Panicum</taxon>
        <taxon>Panicum sect. Panicum</taxon>
    </lineage>
</organism>
<dbReference type="Proteomes" id="UP000275267">
    <property type="component" value="Unassembled WGS sequence"/>
</dbReference>
<accession>A0A3L6TCZ8</accession>
<dbReference type="AlphaFoldDB" id="A0A3L6TCZ8"/>
<evidence type="ECO:0000313" key="1">
    <source>
        <dbReference type="EMBL" id="RLN36129.1"/>
    </source>
</evidence>
<reference evidence="2" key="1">
    <citation type="journal article" date="2019" name="Nat. Commun.">
        <title>The genome of broomcorn millet.</title>
        <authorList>
            <person name="Zou C."/>
            <person name="Miki D."/>
            <person name="Li D."/>
            <person name="Tang Q."/>
            <person name="Xiao L."/>
            <person name="Rajput S."/>
            <person name="Deng P."/>
            <person name="Jia W."/>
            <person name="Huang R."/>
            <person name="Zhang M."/>
            <person name="Sun Y."/>
            <person name="Hu J."/>
            <person name="Fu X."/>
            <person name="Schnable P.S."/>
            <person name="Li F."/>
            <person name="Zhang H."/>
            <person name="Feng B."/>
            <person name="Zhu X."/>
            <person name="Liu R."/>
            <person name="Schnable J.C."/>
            <person name="Zhu J.-K."/>
            <person name="Zhang H."/>
        </authorList>
    </citation>
    <scope>NUCLEOTIDE SEQUENCE [LARGE SCALE GENOMIC DNA]</scope>
</reference>
<evidence type="ECO:0000313" key="2">
    <source>
        <dbReference type="Proteomes" id="UP000275267"/>
    </source>
</evidence>
<gene>
    <name evidence="1" type="ORF">C2845_PM03G25050</name>
</gene>